<keyword evidence="3" id="KW-0175">Coiled coil</keyword>
<gene>
    <name evidence="6" type="ORF">AB1Y20_021103</name>
</gene>
<name>A0AB34JLB8_PRYPA</name>
<comment type="similarity">
    <text evidence="1">Belongs to the CSN7/EIF3M family. CSN7 subfamily.</text>
</comment>
<dbReference type="PANTHER" id="PTHR15350:SF5">
    <property type="entry name" value="COP9 SIGNALOSOME COMPLEX SUBUNIT 7"/>
    <property type="match status" value="1"/>
</dbReference>
<accession>A0AB34JLB8</accession>
<dbReference type="InterPro" id="IPR000717">
    <property type="entry name" value="PCI_dom"/>
</dbReference>
<sequence length="281" mass="30469">MIHRWCFRLTSRLSWRGGGPAAMSALDSMCLLAKSAKGAAAAHLIAQTLDHPEIYVFGELIDCPNVQALAGTPSAPSLELLRLFAYGTWSDYKAAAAQLPPLSAAQTSKLKKLSLVSLASHGREISYDVIMRELELTSVRAVEDLLIECFYGGLLHGRLDQKASRLEVTQCAGRDVHPSEVSALCDTLAAWHKNSTLLMASVWGKLERYQQQAEAARRAQADLDAQVEAAKSAIRAQHEVGGDHFGGGGDFDVGMDFEEDKIRKSGRSKNKLAPLAVGPRK</sequence>
<keyword evidence="7" id="KW-1185">Reference proteome</keyword>
<dbReference type="AlphaFoldDB" id="A0AB34JLB8"/>
<dbReference type="PANTHER" id="PTHR15350">
    <property type="entry name" value="COP9 SIGNALOSOME COMPLEX SUBUNIT 7/DENDRITIC CELL PROTEIN GA17"/>
    <property type="match status" value="1"/>
</dbReference>
<proteinExistence type="inferred from homology"/>
<feature type="region of interest" description="Disordered" evidence="4">
    <location>
        <begin position="260"/>
        <end position="281"/>
    </location>
</feature>
<dbReference type="EMBL" id="JBGBPQ010000007">
    <property type="protein sequence ID" value="KAL1521439.1"/>
    <property type="molecule type" value="Genomic_DNA"/>
</dbReference>
<dbReference type="Pfam" id="PF01399">
    <property type="entry name" value="PCI"/>
    <property type="match status" value="1"/>
</dbReference>
<dbReference type="InterPro" id="IPR045237">
    <property type="entry name" value="COPS7/eIF3m"/>
</dbReference>
<dbReference type="Pfam" id="PF22061">
    <property type="entry name" value="CSN7_HB_subdom"/>
    <property type="match status" value="1"/>
</dbReference>
<evidence type="ECO:0000256" key="2">
    <source>
        <dbReference type="ARBA" id="ARBA00022790"/>
    </source>
</evidence>
<evidence type="ECO:0000256" key="4">
    <source>
        <dbReference type="SAM" id="MobiDB-lite"/>
    </source>
</evidence>
<evidence type="ECO:0000256" key="1">
    <source>
        <dbReference type="ARBA" id="ARBA00008482"/>
    </source>
</evidence>
<dbReference type="PROSITE" id="PS50250">
    <property type="entry name" value="PCI"/>
    <property type="match status" value="1"/>
</dbReference>
<feature type="coiled-coil region" evidence="3">
    <location>
        <begin position="206"/>
        <end position="233"/>
    </location>
</feature>
<organism evidence="6 7">
    <name type="scientific">Prymnesium parvum</name>
    <name type="common">Toxic golden alga</name>
    <dbReference type="NCBI Taxonomy" id="97485"/>
    <lineage>
        <taxon>Eukaryota</taxon>
        <taxon>Haptista</taxon>
        <taxon>Haptophyta</taxon>
        <taxon>Prymnesiophyceae</taxon>
        <taxon>Prymnesiales</taxon>
        <taxon>Prymnesiaceae</taxon>
        <taxon>Prymnesium</taxon>
    </lineage>
</organism>
<evidence type="ECO:0000256" key="3">
    <source>
        <dbReference type="SAM" id="Coils"/>
    </source>
</evidence>
<evidence type="ECO:0000313" key="7">
    <source>
        <dbReference type="Proteomes" id="UP001515480"/>
    </source>
</evidence>
<feature type="domain" description="PCI" evidence="5">
    <location>
        <begin position="2"/>
        <end position="173"/>
    </location>
</feature>
<evidence type="ECO:0000259" key="5">
    <source>
        <dbReference type="PROSITE" id="PS50250"/>
    </source>
</evidence>
<dbReference type="SMART" id="SM00088">
    <property type="entry name" value="PINT"/>
    <property type="match status" value="1"/>
</dbReference>
<dbReference type="Proteomes" id="UP001515480">
    <property type="component" value="Unassembled WGS sequence"/>
</dbReference>
<comment type="caution">
    <text evidence="6">The sequence shown here is derived from an EMBL/GenBank/DDBJ whole genome shotgun (WGS) entry which is preliminary data.</text>
</comment>
<keyword evidence="2" id="KW-0736">Signalosome</keyword>
<protein>
    <recommendedName>
        <fullName evidence="5">PCI domain-containing protein</fullName>
    </recommendedName>
</protein>
<reference evidence="6 7" key="1">
    <citation type="journal article" date="2024" name="Science">
        <title>Giant polyketide synthase enzymes in the biosynthesis of giant marine polyether toxins.</title>
        <authorList>
            <person name="Fallon T.R."/>
            <person name="Shende V.V."/>
            <person name="Wierzbicki I.H."/>
            <person name="Pendleton A.L."/>
            <person name="Watervoot N.F."/>
            <person name="Auber R.P."/>
            <person name="Gonzalez D.J."/>
            <person name="Wisecaver J.H."/>
            <person name="Moore B.S."/>
        </authorList>
    </citation>
    <scope>NUCLEOTIDE SEQUENCE [LARGE SCALE GENOMIC DNA]</scope>
    <source>
        <strain evidence="6 7">12B1</strain>
    </source>
</reference>
<evidence type="ECO:0000313" key="6">
    <source>
        <dbReference type="EMBL" id="KAL1521439.1"/>
    </source>
</evidence>
<dbReference type="GO" id="GO:0008180">
    <property type="term" value="C:COP9 signalosome"/>
    <property type="evidence" value="ECO:0007669"/>
    <property type="project" value="UniProtKB-KW"/>
</dbReference>